<dbReference type="InterPro" id="IPR050171">
    <property type="entry name" value="MFS_Transporters"/>
</dbReference>
<keyword evidence="6 8" id="KW-1133">Transmembrane helix</keyword>
<feature type="transmembrane region" description="Helical" evidence="8">
    <location>
        <begin position="262"/>
        <end position="281"/>
    </location>
</feature>
<sequence>MSSGDVTFRNFLAALPTPGRWLLATTAFQVLGRGLTLPFTIIYLHEVRHLSLDVAGAMMALIGAVALVFTPLAGTLTDRWGARAMVIIGSSAQVIGVGLLAFAETVPEVTVAMFFIGICNAGGWSAFNVLIASIVDGPLRQQYFGINFALINLGIGVGGVIGGVFVDVDRPETFTTIFLIDAVCMLIPIALMLGPLRAVHGRSEVPPEEADGPKVTYLSLLRRPGVANLVLIGLVFAFVGYGQMEGGFPAFARGVSEVSTRVIGWAFALNTLVIVLFQFAVLRRMTGHRRTRVMMVMAAIWAASWLILGSTGLFSGTAAAATMVLVYHALFACGETLLQPTLPAITNDLAPAHLRGRYNALGAAAFQLGAVVAPLSAGFLLRHDLSVAFIAILVAGCALLALFALRLEHQISPAVNGVPDPAPEPAR</sequence>
<feature type="transmembrane region" description="Helical" evidence="8">
    <location>
        <begin position="177"/>
        <end position="199"/>
    </location>
</feature>
<dbReference type="PROSITE" id="PS00079">
    <property type="entry name" value="MULTICOPPER_OXIDASE1"/>
    <property type="match status" value="1"/>
</dbReference>
<keyword evidence="5" id="KW-0479">Metal-binding</keyword>
<dbReference type="Gene3D" id="1.20.1250.20">
    <property type="entry name" value="MFS general substrate transporter like domains"/>
    <property type="match status" value="1"/>
</dbReference>
<gene>
    <name evidence="10" type="ORF">GCM10009668_22780</name>
</gene>
<accession>A0ABN1TUE4</accession>
<proteinExistence type="predicted"/>
<keyword evidence="2" id="KW-0813">Transport</keyword>
<evidence type="ECO:0000256" key="2">
    <source>
        <dbReference type="ARBA" id="ARBA00022448"/>
    </source>
</evidence>
<keyword evidence="7 8" id="KW-0472">Membrane</keyword>
<keyword evidence="3" id="KW-1003">Cell membrane</keyword>
<feature type="transmembrane region" description="Helical" evidence="8">
    <location>
        <begin position="143"/>
        <end position="165"/>
    </location>
</feature>
<evidence type="ECO:0000256" key="3">
    <source>
        <dbReference type="ARBA" id="ARBA00022475"/>
    </source>
</evidence>
<feature type="transmembrane region" description="Helical" evidence="8">
    <location>
        <begin position="50"/>
        <end position="72"/>
    </location>
</feature>
<evidence type="ECO:0000259" key="9">
    <source>
        <dbReference type="PROSITE" id="PS50850"/>
    </source>
</evidence>
<evidence type="ECO:0000313" key="10">
    <source>
        <dbReference type="EMBL" id="GAA1103410.1"/>
    </source>
</evidence>
<dbReference type="PANTHER" id="PTHR23517:SF2">
    <property type="entry name" value="MULTIDRUG RESISTANCE PROTEIN MDTH"/>
    <property type="match status" value="1"/>
</dbReference>
<dbReference type="Proteomes" id="UP001501581">
    <property type="component" value="Unassembled WGS sequence"/>
</dbReference>
<feature type="transmembrane region" description="Helical" evidence="8">
    <location>
        <begin position="358"/>
        <end position="381"/>
    </location>
</feature>
<keyword evidence="4 8" id="KW-0812">Transmembrane</keyword>
<dbReference type="InterPro" id="IPR036259">
    <property type="entry name" value="MFS_trans_sf"/>
</dbReference>
<feature type="transmembrane region" description="Helical" evidence="8">
    <location>
        <begin position="21"/>
        <end position="44"/>
    </location>
</feature>
<evidence type="ECO:0000256" key="7">
    <source>
        <dbReference type="ARBA" id="ARBA00023136"/>
    </source>
</evidence>
<protein>
    <submittedName>
        <fullName evidence="10">MFS transporter</fullName>
    </submittedName>
</protein>
<name>A0ABN1TUE4_9ACTN</name>
<dbReference type="InterPro" id="IPR011701">
    <property type="entry name" value="MFS"/>
</dbReference>
<dbReference type="RefSeq" id="WP_343994450.1">
    <property type="nucleotide sequence ID" value="NZ_BAAALG010000009.1"/>
</dbReference>
<keyword evidence="11" id="KW-1185">Reference proteome</keyword>
<dbReference type="InterPro" id="IPR020846">
    <property type="entry name" value="MFS_dom"/>
</dbReference>
<comment type="caution">
    <text evidence="10">The sequence shown here is derived from an EMBL/GenBank/DDBJ whole genome shotgun (WGS) entry which is preliminary data.</text>
</comment>
<evidence type="ECO:0000256" key="5">
    <source>
        <dbReference type="ARBA" id="ARBA00022723"/>
    </source>
</evidence>
<dbReference type="SUPFAM" id="SSF103473">
    <property type="entry name" value="MFS general substrate transporter"/>
    <property type="match status" value="1"/>
</dbReference>
<dbReference type="EMBL" id="BAAALG010000009">
    <property type="protein sequence ID" value="GAA1103410.1"/>
    <property type="molecule type" value="Genomic_DNA"/>
</dbReference>
<feature type="transmembrane region" description="Helical" evidence="8">
    <location>
        <begin position="109"/>
        <end position="131"/>
    </location>
</feature>
<dbReference type="Pfam" id="PF07690">
    <property type="entry name" value="MFS_1"/>
    <property type="match status" value="2"/>
</dbReference>
<evidence type="ECO:0000256" key="8">
    <source>
        <dbReference type="SAM" id="Phobius"/>
    </source>
</evidence>
<evidence type="ECO:0000256" key="4">
    <source>
        <dbReference type="ARBA" id="ARBA00022692"/>
    </source>
</evidence>
<evidence type="ECO:0000256" key="1">
    <source>
        <dbReference type="ARBA" id="ARBA00004651"/>
    </source>
</evidence>
<organism evidence="10 11">
    <name type="scientific">Nocardioides dubius</name>
    <dbReference type="NCBI Taxonomy" id="317019"/>
    <lineage>
        <taxon>Bacteria</taxon>
        <taxon>Bacillati</taxon>
        <taxon>Actinomycetota</taxon>
        <taxon>Actinomycetes</taxon>
        <taxon>Propionibacteriales</taxon>
        <taxon>Nocardioidaceae</taxon>
        <taxon>Nocardioides</taxon>
    </lineage>
</organism>
<feature type="transmembrane region" description="Helical" evidence="8">
    <location>
        <begin position="387"/>
        <end position="405"/>
    </location>
</feature>
<dbReference type="PROSITE" id="PS50850">
    <property type="entry name" value="MFS"/>
    <property type="match status" value="1"/>
</dbReference>
<feature type="transmembrane region" description="Helical" evidence="8">
    <location>
        <begin position="220"/>
        <end position="242"/>
    </location>
</feature>
<dbReference type="PANTHER" id="PTHR23517">
    <property type="entry name" value="RESISTANCE PROTEIN MDTM, PUTATIVE-RELATED-RELATED"/>
    <property type="match status" value="1"/>
</dbReference>
<evidence type="ECO:0000313" key="11">
    <source>
        <dbReference type="Proteomes" id="UP001501581"/>
    </source>
</evidence>
<comment type="subcellular location">
    <subcellularLocation>
        <location evidence="1">Cell membrane</location>
        <topology evidence="1">Multi-pass membrane protein</topology>
    </subcellularLocation>
</comment>
<reference evidence="10 11" key="1">
    <citation type="journal article" date="2019" name="Int. J. Syst. Evol. Microbiol.">
        <title>The Global Catalogue of Microorganisms (GCM) 10K type strain sequencing project: providing services to taxonomists for standard genome sequencing and annotation.</title>
        <authorList>
            <consortium name="The Broad Institute Genomics Platform"/>
            <consortium name="The Broad Institute Genome Sequencing Center for Infectious Disease"/>
            <person name="Wu L."/>
            <person name="Ma J."/>
        </authorList>
    </citation>
    <scope>NUCLEOTIDE SEQUENCE [LARGE SCALE GENOMIC DNA]</scope>
    <source>
        <strain evidence="10 11">JCM 13008</strain>
    </source>
</reference>
<feature type="domain" description="Major facilitator superfamily (MFS) profile" evidence="9">
    <location>
        <begin position="1"/>
        <end position="412"/>
    </location>
</feature>
<dbReference type="InterPro" id="IPR033138">
    <property type="entry name" value="Cu_oxidase_CS"/>
</dbReference>
<feature type="transmembrane region" description="Helical" evidence="8">
    <location>
        <begin position="84"/>
        <end position="103"/>
    </location>
</feature>
<evidence type="ECO:0000256" key="6">
    <source>
        <dbReference type="ARBA" id="ARBA00022989"/>
    </source>
</evidence>